<protein>
    <recommendedName>
        <fullName evidence="3">Shikimate kinase</fullName>
    </recommendedName>
</protein>
<evidence type="ECO:0008006" key="3">
    <source>
        <dbReference type="Google" id="ProtNLM"/>
    </source>
</evidence>
<dbReference type="Gene3D" id="3.40.50.300">
    <property type="entry name" value="P-loop containing nucleotide triphosphate hydrolases"/>
    <property type="match status" value="1"/>
</dbReference>
<sequence length="162" mass="18394">MKRVIIFGNSGSGKSTLAKALCDKNGLAHFDLDTIAWEASQPPVRKPTDESTKTIESFVVEHRNWVIEGCYADLLDIVMPHASEIIFLDLPVEVCIANAKNRPWEPHKYASKEAQDANLDMLIDWISQYNTRGDEFSHIAHARLFESYNGKKTLYMDNHESI</sequence>
<gene>
    <name evidence="1" type="ORF">DPBNPPHM_01062</name>
</gene>
<dbReference type="InterPro" id="IPR027417">
    <property type="entry name" value="P-loop_NTPase"/>
</dbReference>
<dbReference type="EMBL" id="CACSII010000012">
    <property type="protein sequence ID" value="CAA0104354.1"/>
    <property type="molecule type" value="Genomic_DNA"/>
</dbReference>
<reference evidence="1 2" key="1">
    <citation type="submission" date="2019-11" db="EMBL/GenBank/DDBJ databases">
        <authorList>
            <person name="Holert J."/>
        </authorList>
    </citation>
    <scope>NUCLEOTIDE SEQUENCE [LARGE SCALE GENOMIC DNA]</scope>
    <source>
        <strain evidence="1">BC5_2</strain>
    </source>
</reference>
<organism evidence="1 2">
    <name type="scientific">BD1-7 clade bacterium</name>
    <dbReference type="NCBI Taxonomy" id="2029982"/>
    <lineage>
        <taxon>Bacteria</taxon>
        <taxon>Pseudomonadati</taxon>
        <taxon>Pseudomonadota</taxon>
        <taxon>Gammaproteobacteria</taxon>
        <taxon>Cellvibrionales</taxon>
        <taxon>Spongiibacteraceae</taxon>
        <taxon>BD1-7 clade</taxon>
    </lineage>
</organism>
<dbReference type="OrthoDB" id="5296079at2"/>
<evidence type="ECO:0000313" key="1">
    <source>
        <dbReference type="EMBL" id="CAA0104354.1"/>
    </source>
</evidence>
<dbReference type="Pfam" id="PF13238">
    <property type="entry name" value="AAA_18"/>
    <property type="match status" value="1"/>
</dbReference>
<dbReference type="Proteomes" id="UP000434580">
    <property type="component" value="Unassembled WGS sequence"/>
</dbReference>
<evidence type="ECO:0000313" key="2">
    <source>
        <dbReference type="Proteomes" id="UP000434580"/>
    </source>
</evidence>
<dbReference type="PANTHER" id="PTHR37816">
    <property type="entry name" value="YALI0E33011P"/>
    <property type="match status" value="1"/>
</dbReference>
<dbReference type="AlphaFoldDB" id="A0A5S9PJL0"/>
<proteinExistence type="predicted"/>
<dbReference type="SUPFAM" id="SSF52540">
    <property type="entry name" value="P-loop containing nucleoside triphosphate hydrolases"/>
    <property type="match status" value="1"/>
</dbReference>
<dbReference type="PANTHER" id="PTHR37816:SF2">
    <property type="entry name" value="DNA TOPOLOGY MODULATION PROTEIN FLAR-RELATED PROTEIN"/>
    <property type="match status" value="1"/>
</dbReference>
<accession>A0A5S9PJL0</accession>
<name>A0A5S9PJL0_9GAMM</name>
<dbReference type="InterPro" id="IPR052922">
    <property type="entry name" value="Cytidylate_Kinase-2"/>
</dbReference>